<comment type="subcellular location">
    <subcellularLocation>
        <location evidence="3">Cytoplasm</location>
    </subcellularLocation>
</comment>
<accession>I3CG73</accession>
<evidence type="ECO:0000313" key="5">
    <source>
        <dbReference type="Proteomes" id="UP000005744"/>
    </source>
</evidence>
<evidence type="ECO:0000313" key="4">
    <source>
        <dbReference type="EMBL" id="EIJ42616.1"/>
    </source>
</evidence>
<keyword evidence="5" id="KW-1185">Reference proteome</keyword>
<protein>
    <recommendedName>
        <fullName evidence="3">Urease accessory protein UreF</fullName>
    </recommendedName>
</protein>
<dbReference type="GO" id="GO:0005737">
    <property type="term" value="C:cytoplasm"/>
    <property type="evidence" value="ECO:0007669"/>
    <property type="project" value="UniProtKB-SubCell"/>
</dbReference>
<sequence>MHLTPLLHLLHLVSPTLPVGMFAYSQGLESATHQQWIQDEASTQTWITGLLQNTLTYLDLAILARLHHAWQNNDLEQIEEWNSYLYASRESAELRAEDKHLGLALARLLKELNIPHAQDFYQQQKATCYATLFSLAAVHWQIPVTETLTGYAWSWLENQTMAAVKLIPLGQTAGQRILLHTQMLIPQCVERSLQLTDAEIGIFSPMLAISSALHETQYSRLFRS</sequence>
<dbReference type="RefSeq" id="WP_002685711.1">
    <property type="nucleotide sequence ID" value="NZ_JH600070.1"/>
</dbReference>
<proteinExistence type="inferred from homology"/>
<dbReference type="InterPro" id="IPR002639">
    <property type="entry name" value="UreF"/>
</dbReference>
<dbReference type="GO" id="GO:0016151">
    <property type="term" value="F:nickel cation binding"/>
    <property type="evidence" value="ECO:0007669"/>
    <property type="project" value="UniProtKB-UniRule"/>
</dbReference>
<comment type="subunit">
    <text evidence="3">UreD, UreF and UreG form a complex that acts as a GTP-hydrolysis-dependent molecular chaperone, activating the urease apoprotein by helping to assemble the nickel containing metallocenter of UreC. The UreE protein probably delivers the nickel.</text>
</comment>
<evidence type="ECO:0000256" key="1">
    <source>
        <dbReference type="ARBA" id="ARBA00022988"/>
    </source>
</evidence>
<keyword evidence="3" id="KW-0963">Cytoplasm</keyword>
<organism evidence="4 5">
    <name type="scientific">Beggiatoa alba B18LD</name>
    <dbReference type="NCBI Taxonomy" id="395493"/>
    <lineage>
        <taxon>Bacteria</taxon>
        <taxon>Pseudomonadati</taxon>
        <taxon>Pseudomonadota</taxon>
        <taxon>Gammaproteobacteria</taxon>
        <taxon>Thiotrichales</taxon>
        <taxon>Thiotrichaceae</taxon>
        <taxon>Beggiatoa</taxon>
    </lineage>
</organism>
<evidence type="ECO:0000256" key="2">
    <source>
        <dbReference type="ARBA" id="ARBA00023186"/>
    </source>
</evidence>
<reference evidence="4 5" key="1">
    <citation type="submission" date="2011-11" db="EMBL/GenBank/DDBJ databases">
        <title>Improved High-Quality Draft sequence of Beggiatoa alba B18lD.</title>
        <authorList>
            <consortium name="US DOE Joint Genome Institute"/>
            <person name="Lucas S."/>
            <person name="Han J."/>
            <person name="Lapidus A."/>
            <person name="Cheng J.-F."/>
            <person name="Goodwin L."/>
            <person name="Pitluck S."/>
            <person name="Peters L."/>
            <person name="Mikhailova N."/>
            <person name="Held B."/>
            <person name="Detter J.C."/>
            <person name="Han C."/>
            <person name="Tapia R."/>
            <person name="Land M."/>
            <person name="Hauser L."/>
            <person name="Kyrpides N."/>
            <person name="Ivanova N."/>
            <person name="Pagani I."/>
            <person name="Samuel K."/>
            <person name="Teske A."/>
            <person name="Mueller J."/>
            <person name="Woyke T."/>
        </authorList>
    </citation>
    <scope>NUCLEOTIDE SEQUENCE [LARGE SCALE GENOMIC DNA]</scope>
    <source>
        <strain evidence="4 5">B18LD</strain>
    </source>
</reference>
<dbReference type="InterPro" id="IPR038277">
    <property type="entry name" value="UreF_sf"/>
</dbReference>
<dbReference type="OrthoDB" id="9798772at2"/>
<dbReference type="PANTHER" id="PTHR33620">
    <property type="entry name" value="UREASE ACCESSORY PROTEIN F"/>
    <property type="match status" value="1"/>
</dbReference>
<keyword evidence="2 3" id="KW-0143">Chaperone</keyword>
<gene>
    <name evidence="3" type="primary">ureF</name>
    <name evidence="4" type="ORF">BegalDRAFT_1739</name>
</gene>
<evidence type="ECO:0000256" key="3">
    <source>
        <dbReference type="HAMAP-Rule" id="MF_01385"/>
    </source>
</evidence>
<dbReference type="AlphaFoldDB" id="I3CG73"/>
<dbReference type="PANTHER" id="PTHR33620:SF1">
    <property type="entry name" value="UREASE ACCESSORY PROTEIN F"/>
    <property type="match status" value="1"/>
</dbReference>
<dbReference type="Pfam" id="PF01730">
    <property type="entry name" value="UreF"/>
    <property type="match status" value="1"/>
</dbReference>
<dbReference type="Gene3D" id="1.10.4190.10">
    <property type="entry name" value="Urease accessory protein UreF"/>
    <property type="match status" value="1"/>
</dbReference>
<dbReference type="STRING" id="395493.BegalDRAFT_1739"/>
<comment type="function">
    <text evidence="3">Required for maturation of urease via the functional incorporation of the urease nickel metallocenter.</text>
</comment>
<comment type="similarity">
    <text evidence="3">Belongs to the UreF family.</text>
</comment>
<keyword evidence="1 3" id="KW-0996">Nickel insertion</keyword>
<dbReference type="HOGENOM" id="CLU_049215_2_1_6"/>
<name>I3CG73_9GAMM</name>
<dbReference type="EMBL" id="JH600070">
    <property type="protein sequence ID" value="EIJ42616.1"/>
    <property type="molecule type" value="Genomic_DNA"/>
</dbReference>
<dbReference type="PIRSF" id="PIRSF009467">
    <property type="entry name" value="Ureas_acces_UreF"/>
    <property type="match status" value="1"/>
</dbReference>
<dbReference type="Proteomes" id="UP000005744">
    <property type="component" value="Unassembled WGS sequence"/>
</dbReference>
<dbReference type="eggNOG" id="COG0830">
    <property type="taxonomic scope" value="Bacteria"/>
</dbReference>
<dbReference type="HAMAP" id="MF_01385">
    <property type="entry name" value="UreF"/>
    <property type="match status" value="1"/>
</dbReference>